<organism evidence="1 2">
    <name type="scientific">Nitrospira lenta</name>
    <dbReference type="NCBI Taxonomy" id="1436998"/>
    <lineage>
        <taxon>Bacteria</taxon>
        <taxon>Pseudomonadati</taxon>
        <taxon>Nitrospirota</taxon>
        <taxon>Nitrospiria</taxon>
        <taxon>Nitrospirales</taxon>
        <taxon>Nitrospiraceae</taxon>
        <taxon>Nitrospira</taxon>
    </lineage>
</organism>
<keyword evidence="2" id="KW-1185">Reference proteome</keyword>
<dbReference type="AlphaFoldDB" id="A0A330L323"/>
<dbReference type="EMBL" id="OUNR01000002">
    <property type="protein sequence ID" value="SPP64168.1"/>
    <property type="molecule type" value="Genomic_DNA"/>
</dbReference>
<reference evidence="2" key="1">
    <citation type="submission" date="2018-04" db="EMBL/GenBank/DDBJ databases">
        <authorList>
            <person name="Lucker S."/>
            <person name="Sakoula D."/>
        </authorList>
    </citation>
    <scope>NUCLEOTIDE SEQUENCE [LARGE SCALE GENOMIC DNA]</scope>
</reference>
<sequence length="55" mass="5973">MSETDPSTKAGRAFYVVGVWLVHSSVRQAEVIVRGLVSGQYQLDDAGDVFDVGCR</sequence>
<accession>A0A330L323</accession>
<name>A0A330L323_9BACT</name>
<gene>
    <name evidence="1" type="ORF">NITLEN_100038</name>
</gene>
<dbReference type="InParanoid" id="A0A330L323"/>
<evidence type="ECO:0000313" key="1">
    <source>
        <dbReference type="EMBL" id="SPP64168.1"/>
    </source>
</evidence>
<protein>
    <submittedName>
        <fullName evidence="1">Uncharacterized protein</fullName>
    </submittedName>
</protein>
<proteinExistence type="predicted"/>
<dbReference type="Proteomes" id="UP000248168">
    <property type="component" value="Unassembled WGS sequence"/>
</dbReference>
<evidence type="ECO:0000313" key="2">
    <source>
        <dbReference type="Proteomes" id="UP000248168"/>
    </source>
</evidence>